<comment type="subcellular location">
    <subcellularLocation>
        <location evidence="1 13">Cytoplasm</location>
    </subcellularLocation>
</comment>
<dbReference type="FunFam" id="3.30.1240.20:FF:000001">
    <property type="entry name" value="Phosphomannomutase"/>
    <property type="match status" value="1"/>
</dbReference>
<gene>
    <name evidence="14" type="ORF">PHET_03385</name>
</gene>
<dbReference type="GO" id="GO:0009298">
    <property type="term" value="P:GDP-mannose biosynthetic process"/>
    <property type="evidence" value="ECO:0007669"/>
    <property type="project" value="UniProtKB-UniPathway"/>
</dbReference>
<evidence type="ECO:0000256" key="8">
    <source>
        <dbReference type="ARBA" id="ARBA00022842"/>
    </source>
</evidence>
<sequence length="257" mass="29129">MHRGLRDNEFFAMPANTVLLFDVDGTLTKPRNVITQDMLEQLLALQSRAAVAVVSGSDFPKLTAQLGGPSVISKLDHVFSENGLVVHEHGRQVNSTSIVDYVGEDLLQDFINYCLGYMSRLRLPRKRGTFVEFRNGLINICPIGRSCSQEERDEFDKFDQVYQIRKRFVDDMTANFGATGLQFAIGGQISIDVYPKGWDKRYCLQFLRKYDAVHFFGDKTSESGNDFEIFNDPRTIGHTVESPEDTSAQLRQLFPNL</sequence>
<evidence type="ECO:0000256" key="12">
    <source>
        <dbReference type="PIRSR" id="PIRSR605002-3"/>
    </source>
</evidence>
<dbReference type="UniPathway" id="UPA00126">
    <property type="reaction ID" value="UER00424"/>
</dbReference>
<dbReference type="GO" id="GO:0005829">
    <property type="term" value="C:cytosol"/>
    <property type="evidence" value="ECO:0007669"/>
    <property type="project" value="TreeGrafter"/>
</dbReference>
<dbReference type="SFLD" id="SFLDG01140">
    <property type="entry name" value="C2.B:_Phosphomannomutase_and_P"/>
    <property type="match status" value="1"/>
</dbReference>
<name>A0A8J4T2T1_9TREM</name>
<dbReference type="NCBIfam" id="TIGR01484">
    <property type="entry name" value="HAD-SF-IIB"/>
    <property type="match status" value="1"/>
</dbReference>
<evidence type="ECO:0000256" key="6">
    <source>
        <dbReference type="ARBA" id="ARBA00022490"/>
    </source>
</evidence>
<dbReference type="EC" id="5.4.2.8" evidence="5 13"/>
<feature type="binding site" evidence="11">
    <location>
        <position position="145"/>
    </location>
    <ligand>
        <name>alpha-D-mannose 1-phosphate</name>
        <dbReference type="ChEBI" id="CHEBI:58409"/>
    </ligand>
</feature>
<feature type="binding site" evidence="12">
    <location>
        <position position="22"/>
    </location>
    <ligand>
        <name>Mg(2+)</name>
        <dbReference type="ChEBI" id="CHEBI:18420"/>
        <label>1</label>
    </ligand>
</feature>
<feature type="binding site" evidence="11">
    <location>
        <position position="152"/>
    </location>
    <ligand>
        <name>alpha-D-mannose 1-phosphate</name>
        <dbReference type="ChEBI" id="CHEBI:58409"/>
    </ligand>
</feature>
<proteinExistence type="inferred from homology"/>
<comment type="cofactor">
    <cofactor evidence="12">
        <name>Mg(2+)</name>
        <dbReference type="ChEBI" id="CHEBI:18420"/>
    </cofactor>
</comment>
<feature type="binding site" evidence="12">
    <location>
        <position position="24"/>
    </location>
    <ligand>
        <name>Mg(2+)</name>
        <dbReference type="ChEBI" id="CHEBI:18420"/>
        <label>1</label>
    </ligand>
</feature>
<evidence type="ECO:0000256" key="7">
    <source>
        <dbReference type="ARBA" id="ARBA00022723"/>
    </source>
</evidence>
<dbReference type="Proteomes" id="UP000748531">
    <property type="component" value="Unassembled WGS sequence"/>
</dbReference>
<evidence type="ECO:0000256" key="9">
    <source>
        <dbReference type="ARBA" id="ARBA00023235"/>
    </source>
</evidence>
<evidence type="ECO:0000256" key="10">
    <source>
        <dbReference type="PIRSR" id="PIRSR605002-1"/>
    </source>
</evidence>
<organism evidence="14 15">
    <name type="scientific">Paragonimus heterotremus</name>
    <dbReference type="NCBI Taxonomy" id="100268"/>
    <lineage>
        <taxon>Eukaryota</taxon>
        <taxon>Metazoa</taxon>
        <taxon>Spiralia</taxon>
        <taxon>Lophotrochozoa</taxon>
        <taxon>Platyhelminthes</taxon>
        <taxon>Trematoda</taxon>
        <taxon>Digenea</taxon>
        <taxon>Plagiorchiida</taxon>
        <taxon>Troglotremata</taxon>
        <taxon>Troglotrematidae</taxon>
        <taxon>Paragonimus</taxon>
    </lineage>
</organism>
<evidence type="ECO:0000256" key="1">
    <source>
        <dbReference type="ARBA" id="ARBA00004496"/>
    </source>
</evidence>
<dbReference type="SFLD" id="SFLDG01143">
    <property type="entry name" value="C2.B.3:_Phosphomannomutase_Lik"/>
    <property type="match status" value="1"/>
</dbReference>
<accession>A0A8J4T2T1</accession>
<feature type="active site" description="Nucleophile" evidence="10">
    <location>
        <position position="22"/>
    </location>
</feature>
<dbReference type="SFLD" id="SFLDS00003">
    <property type="entry name" value="Haloacid_Dehalogenase"/>
    <property type="match status" value="1"/>
</dbReference>
<dbReference type="OrthoDB" id="10264771at2759"/>
<dbReference type="InterPro" id="IPR036412">
    <property type="entry name" value="HAD-like_sf"/>
</dbReference>
<evidence type="ECO:0000313" key="14">
    <source>
        <dbReference type="EMBL" id="KAF5402905.1"/>
    </source>
</evidence>
<feature type="binding site" evidence="11">
    <location>
        <position position="190"/>
    </location>
    <ligand>
        <name>alpha-D-mannose 1-phosphate</name>
        <dbReference type="ChEBI" id="CHEBI:58409"/>
    </ligand>
</feature>
<comment type="caution">
    <text evidence="14">The sequence shown here is derived from an EMBL/GenBank/DDBJ whole genome shotgun (WGS) entry which is preliminary data.</text>
</comment>
<comment type="subunit">
    <text evidence="4 13">Homodimer.</text>
</comment>
<dbReference type="InterPro" id="IPR023214">
    <property type="entry name" value="HAD_sf"/>
</dbReference>
<evidence type="ECO:0000256" key="11">
    <source>
        <dbReference type="PIRSR" id="PIRSR605002-2"/>
    </source>
</evidence>
<dbReference type="GO" id="GO:0006487">
    <property type="term" value="P:protein N-linked glycosylation"/>
    <property type="evidence" value="ECO:0007669"/>
    <property type="project" value="TreeGrafter"/>
</dbReference>
<comment type="similarity">
    <text evidence="3 13">Belongs to the eukaryotic PMM family.</text>
</comment>
<dbReference type="GO" id="GO:0046872">
    <property type="term" value="F:metal ion binding"/>
    <property type="evidence" value="ECO:0007669"/>
    <property type="project" value="UniProtKB-KW"/>
</dbReference>
<dbReference type="SUPFAM" id="SSF56784">
    <property type="entry name" value="HAD-like"/>
    <property type="match status" value="1"/>
</dbReference>
<keyword evidence="9 13" id="KW-0413">Isomerase</keyword>
<dbReference type="SFLD" id="SFLDF00445">
    <property type="entry name" value="alpha-phosphomannomutase"/>
    <property type="match status" value="1"/>
</dbReference>
<keyword evidence="15" id="KW-1185">Reference proteome</keyword>
<evidence type="ECO:0000313" key="15">
    <source>
        <dbReference type="Proteomes" id="UP000748531"/>
    </source>
</evidence>
<evidence type="ECO:0000256" key="4">
    <source>
        <dbReference type="ARBA" id="ARBA00011738"/>
    </source>
</evidence>
<dbReference type="EMBL" id="LUCH01001537">
    <property type="protein sequence ID" value="KAF5402905.1"/>
    <property type="molecule type" value="Genomic_DNA"/>
</dbReference>
<comment type="pathway">
    <text evidence="2 13">Nucleotide-sugar biosynthesis; GDP-alpha-D-mannose biosynthesis; alpha-D-mannose 1-phosphate from D-fructose 6-phosphate: step 2/2.</text>
</comment>
<dbReference type="AlphaFoldDB" id="A0A8J4T2T1"/>
<comment type="function">
    <text evidence="13">Involved in the synthesis of the GDP-mannose and dolichol-phosphate-mannose required for a number of critical mannosyl transfer reactions.</text>
</comment>
<feature type="binding site" evidence="11">
    <location>
        <position position="134"/>
    </location>
    <ligand>
        <name>alpha-D-mannose 1-phosphate</name>
        <dbReference type="ChEBI" id="CHEBI:58409"/>
    </ligand>
</feature>
<dbReference type="Gene3D" id="3.30.1240.20">
    <property type="match status" value="1"/>
</dbReference>
<evidence type="ECO:0000256" key="5">
    <source>
        <dbReference type="ARBA" id="ARBA00012730"/>
    </source>
</evidence>
<keyword evidence="8 12" id="KW-0460">Magnesium</keyword>
<evidence type="ECO:0000256" key="3">
    <source>
        <dbReference type="ARBA" id="ARBA00009736"/>
    </source>
</evidence>
<dbReference type="InterPro" id="IPR043169">
    <property type="entry name" value="PMM_cap"/>
</dbReference>
<dbReference type="GO" id="GO:0006013">
    <property type="term" value="P:mannose metabolic process"/>
    <property type="evidence" value="ECO:0007669"/>
    <property type="project" value="TreeGrafter"/>
</dbReference>
<dbReference type="InterPro" id="IPR005002">
    <property type="entry name" value="PMM"/>
</dbReference>
<dbReference type="Pfam" id="PF03332">
    <property type="entry name" value="PMM"/>
    <property type="match status" value="1"/>
</dbReference>
<feature type="binding site" evidence="12">
    <location>
        <position position="230"/>
    </location>
    <ligand>
        <name>Mg(2+)</name>
        <dbReference type="ChEBI" id="CHEBI:18420"/>
        <label>2</label>
    </ligand>
</feature>
<keyword evidence="7 12" id="KW-0479">Metal-binding</keyword>
<comment type="catalytic activity">
    <reaction evidence="13">
        <text>alpha-D-mannose 1-phosphate = D-mannose 6-phosphate</text>
        <dbReference type="Rhea" id="RHEA:11140"/>
        <dbReference type="ChEBI" id="CHEBI:58409"/>
        <dbReference type="ChEBI" id="CHEBI:58735"/>
        <dbReference type="EC" id="5.4.2.8"/>
    </reaction>
</comment>
<feature type="active site" description="Proton donor/acceptor" evidence="10">
    <location>
        <position position="24"/>
    </location>
</feature>
<feature type="binding site" evidence="12">
    <location>
        <position position="232"/>
    </location>
    <ligand>
        <name>Mg(2+)</name>
        <dbReference type="ChEBI" id="CHEBI:18420"/>
        <label>2</label>
    </ligand>
</feature>
<dbReference type="GO" id="GO:0004615">
    <property type="term" value="F:phosphomannomutase activity"/>
    <property type="evidence" value="ECO:0007669"/>
    <property type="project" value="UniProtKB-EC"/>
</dbReference>
<feature type="binding site" evidence="12">
    <location>
        <position position="218"/>
    </location>
    <ligand>
        <name>Mg(2+)</name>
        <dbReference type="ChEBI" id="CHEBI:18420"/>
        <label>1</label>
    </ligand>
</feature>
<dbReference type="Gene3D" id="3.40.50.1000">
    <property type="entry name" value="HAD superfamily/HAD-like"/>
    <property type="match status" value="1"/>
</dbReference>
<feature type="binding site" evidence="11">
    <location>
        <position position="31"/>
    </location>
    <ligand>
        <name>alpha-D-mannose 1-phosphate</name>
        <dbReference type="ChEBI" id="CHEBI:58409"/>
    </ligand>
</feature>
<evidence type="ECO:0000256" key="13">
    <source>
        <dbReference type="RuleBase" id="RU361118"/>
    </source>
</evidence>
<dbReference type="InterPro" id="IPR006379">
    <property type="entry name" value="HAD-SF_hydro_IIB"/>
</dbReference>
<keyword evidence="6 13" id="KW-0963">Cytoplasm</keyword>
<protein>
    <recommendedName>
        <fullName evidence="5 13">Phosphomannomutase</fullName>
        <ecNumber evidence="5 13">5.4.2.8</ecNumber>
    </recommendedName>
</protein>
<reference evidence="14" key="1">
    <citation type="submission" date="2019-05" db="EMBL/GenBank/DDBJ databases">
        <title>Annotation for the trematode Paragonimus heterotremus.</title>
        <authorList>
            <person name="Choi Y.-J."/>
        </authorList>
    </citation>
    <scope>NUCLEOTIDE SEQUENCE</scope>
    <source>
        <strain evidence="14">LC</strain>
    </source>
</reference>
<feature type="binding site" evidence="12">
    <location>
        <position position="235"/>
    </location>
    <ligand>
        <name>Mg(2+)</name>
        <dbReference type="ChEBI" id="CHEBI:18420"/>
        <label>2</label>
    </ligand>
</feature>
<dbReference type="PANTHER" id="PTHR10466:SF0">
    <property type="entry name" value="PHOSPHOMANNOMUTASE"/>
    <property type="match status" value="1"/>
</dbReference>
<feature type="binding site" evidence="11">
    <location>
        <position position="192"/>
    </location>
    <ligand>
        <name>alpha-D-mannose 1-phosphate</name>
        <dbReference type="ChEBI" id="CHEBI:58409"/>
    </ligand>
</feature>
<dbReference type="CDD" id="cd02585">
    <property type="entry name" value="HAD_PMM"/>
    <property type="match status" value="1"/>
</dbReference>
<dbReference type="PANTHER" id="PTHR10466">
    <property type="entry name" value="PHOSPHOMANNOMUTASE"/>
    <property type="match status" value="1"/>
</dbReference>
<evidence type="ECO:0000256" key="2">
    <source>
        <dbReference type="ARBA" id="ARBA00004699"/>
    </source>
</evidence>